<organism evidence="3 4">
    <name type="scientific">Sorangium cellulosum</name>
    <name type="common">Polyangium cellulosum</name>
    <dbReference type="NCBI Taxonomy" id="56"/>
    <lineage>
        <taxon>Bacteria</taxon>
        <taxon>Pseudomonadati</taxon>
        <taxon>Myxococcota</taxon>
        <taxon>Polyangia</taxon>
        <taxon>Polyangiales</taxon>
        <taxon>Polyangiaceae</taxon>
        <taxon>Sorangium</taxon>
    </lineage>
</organism>
<dbReference type="Proteomes" id="UP000238348">
    <property type="component" value="Chromosome"/>
</dbReference>
<feature type="transmembrane region" description="Helical" evidence="2">
    <location>
        <begin position="347"/>
        <end position="364"/>
    </location>
</feature>
<evidence type="ECO:0000256" key="2">
    <source>
        <dbReference type="SAM" id="Phobius"/>
    </source>
</evidence>
<keyword evidence="2" id="KW-0812">Transmembrane</keyword>
<evidence type="ECO:0008006" key="5">
    <source>
        <dbReference type="Google" id="ProtNLM"/>
    </source>
</evidence>
<name>A0A2L0EJV0_SORCE</name>
<evidence type="ECO:0000313" key="3">
    <source>
        <dbReference type="EMBL" id="AUX39583.1"/>
    </source>
</evidence>
<evidence type="ECO:0000313" key="4">
    <source>
        <dbReference type="Proteomes" id="UP000238348"/>
    </source>
</evidence>
<evidence type="ECO:0000256" key="1">
    <source>
        <dbReference type="SAM" id="MobiDB-lite"/>
    </source>
</evidence>
<proteinExistence type="predicted"/>
<dbReference type="Gene3D" id="3.60.21.10">
    <property type="match status" value="1"/>
</dbReference>
<feature type="transmembrane region" description="Helical" evidence="2">
    <location>
        <begin position="267"/>
        <end position="288"/>
    </location>
</feature>
<dbReference type="SUPFAM" id="SSF56300">
    <property type="entry name" value="Metallo-dependent phosphatases"/>
    <property type="match status" value="1"/>
</dbReference>
<dbReference type="InterPro" id="IPR029052">
    <property type="entry name" value="Metallo-depent_PP-like"/>
</dbReference>
<reference evidence="3 4" key="1">
    <citation type="submission" date="2015-09" db="EMBL/GenBank/DDBJ databases">
        <title>Sorangium comparison.</title>
        <authorList>
            <person name="Zaburannyi N."/>
            <person name="Bunk B."/>
            <person name="Overmann J."/>
            <person name="Mueller R."/>
        </authorList>
    </citation>
    <scope>NUCLEOTIDE SEQUENCE [LARGE SCALE GENOMIC DNA]</scope>
    <source>
        <strain evidence="3 4">So ce26</strain>
    </source>
</reference>
<feature type="region of interest" description="Disordered" evidence="1">
    <location>
        <begin position="488"/>
        <end position="521"/>
    </location>
</feature>
<dbReference type="AlphaFoldDB" id="A0A2L0EJV0"/>
<sequence>MHHTVAISDIHLCELEPTAGLWMRYRQAPYSPDGEIAAMLDALRGEVLQGAGGARRPDARGSGAGRDELTLVLNGDIFDLDAPRVIENESVVHDLPRDAAHAVPAMEAILRDHPVFVAALGRVVADGHTVVFVAGNHDIQLTLPEVREVVKRRVVDAALDELAARDSAAPAGAAGALREALAARVVFRAWFHRTRDGVIVEHGNQYDSYCSYRYPMAPFGKNPGEIQPTMGSLVSRLLVSRMGYFNPHVDSSYMLTGFGYLAHWARYYLLSGRSLVLAFAVGALRTMVELVRRREPWRRALRRADRIAAARETGAPLDAVARHARLFARPAEDCLGRVARELWLDRLGLVLLGVLATLVCLWWMPAGLAPAALLAPTLLVAYECTVPKPPLDAVWQGVNRAARRVARAHGAKAVVFGHTHNPEGSWEGGVFFGNTGSWSAAFEDIECTRPVFEARPLVWLRSEDGAADDAPLDGGLVMWKDARFQPWRADARPPVPGKAETTAKRPRPAALRPQATAALRS</sequence>
<dbReference type="EMBL" id="CP012673">
    <property type="protein sequence ID" value="AUX39583.1"/>
    <property type="molecule type" value="Genomic_DNA"/>
</dbReference>
<keyword evidence="2" id="KW-1133">Transmembrane helix</keyword>
<keyword evidence="2" id="KW-0472">Membrane</keyword>
<protein>
    <recommendedName>
        <fullName evidence="5">Calcineurin-like phosphoesterase domain-containing protein</fullName>
    </recommendedName>
</protein>
<accession>A0A2L0EJV0</accession>
<gene>
    <name evidence="3" type="ORF">SOCE26_009770</name>
</gene>